<keyword evidence="1 3" id="KW-0807">Transducer</keyword>
<dbReference type="SUPFAM" id="SSF58104">
    <property type="entry name" value="Methyl-accepting chemotaxis protein (MCP) signaling domain"/>
    <property type="match status" value="1"/>
</dbReference>
<sequence>MNSLKVGTRVLLLSAVLLCFLTLLAVLGLKSMHSSVAGLETVYSDRVVTVRDLKVVADMFAVNIVNAAYKANSSLLTTAAAKARIEEAEQSIAQHMHAYLATRKNPREAALAEEIGALADGAAKPIAELKALLDKEDYFGLSQFMVKTLPPVVDPISQKVSDLIELQLDIAREEYEAAQRRYVVDFWLMVVGGGAAMAVGIGLSLVIRRSILAQLGAEPTALAQSAAAISAGRLGAPQAAEAPAVGVMASIQAMRINLIDIIRGISHSSGHIDHNAGRLAETSASALRSTLEQGESSTRMASAIEELSRSIAHISESSSEVQRAAQDARAAGDDGLTVIASTIAGMEEIERVIADSAQGIARLNEQSQRIGAIVGVIREIADQTNLLALNAAIEAARAGEQGRGFAVVADEVRKLAERTAASTTEIVAVVNAIQDGMDATNRQIADACGQVGVGKQRTASAGAAMERIRAAIHATLHGVSGITGALQEQRSSSRVVAERVEQVTASVEQLTGTQREVGEAVSALKQLTVDLNRMIARFQLA</sequence>
<feature type="transmembrane region" description="Helical" evidence="4">
    <location>
        <begin position="186"/>
        <end position="207"/>
    </location>
</feature>
<keyword evidence="4" id="KW-0812">Transmembrane</keyword>
<dbReference type="GO" id="GO:0004888">
    <property type="term" value="F:transmembrane signaling receptor activity"/>
    <property type="evidence" value="ECO:0007669"/>
    <property type="project" value="InterPro"/>
</dbReference>
<feature type="domain" description="Methyl-accepting transducer" evidence="5">
    <location>
        <begin position="268"/>
        <end position="504"/>
    </location>
</feature>
<dbReference type="SMART" id="SM00283">
    <property type="entry name" value="MA"/>
    <property type="match status" value="1"/>
</dbReference>
<dbReference type="GO" id="GO:0007165">
    <property type="term" value="P:signal transduction"/>
    <property type="evidence" value="ECO:0007669"/>
    <property type="project" value="UniProtKB-KW"/>
</dbReference>
<proteinExistence type="inferred from homology"/>
<reference evidence="6 7" key="1">
    <citation type="submission" date="2019-04" db="EMBL/GenBank/DDBJ databases">
        <title>Azoarcus rhizosphaerae sp. nov. isolated from rhizosphere of Ficus religiosa.</title>
        <authorList>
            <person name="Lin S.-Y."/>
            <person name="Hameed A."/>
            <person name="Hsu Y.-H."/>
            <person name="Young C.-C."/>
        </authorList>
    </citation>
    <scope>NUCLEOTIDE SEQUENCE [LARGE SCALE GENOMIC DNA]</scope>
    <source>
        <strain evidence="6 7">CC-YHH848</strain>
    </source>
</reference>
<keyword evidence="4" id="KW-1133">Transmembrane helix</keyword>
<dbReference type="RefSeq" id="WP_136384579.1">
    <property type="nucleotide sequence ID" value="NZ_SSOD01000005.1"/>
</dbReference>
<dbReference type="PANTHER" id="PTHR32089">
    <property type="entry name" value="METHYL-ACCEPTING CHEMOTAXIS PROTEIN MCPB"/>
    <property type="match status" value="1"/>
</dbReference>
<dbReference type="AlphaFoldDB" id="A0A4V6RX52"/>
<dbReference type="Gene3D" id="1.10.287.950">
    <property type="entry name" value="Methyl-accepting chemotaxis protein"/>
    <property type="match status" value="1"/>
</dbReference>
<evidence type="ECO:0000259" key="5">
    <source>
        <dbReference type="PROSITE" id="PS50111"/>
    </source>
</evidence>
<evidence type="ECO:0000256" key="1">
    <source>
        <dbReference type="ARBA" id="ARBA00023224"/>
    </source>
</evidence>
<dbReference type="InterPro" id="IPR024478">
    <property type="entry name" value="HlyB_4HB_MCP"/>
</dbReference>
<dbReference type="Pfam" id="PF12729">
    <property type="entry name" value="4HB_MCP_1"/>
    <property type="match status" value="1"/>
</dbReference>
<dbReference type="Pfam" id="PF00015">
    <property type="entry name" value="MCPsignal"/>
    <property type="match status" value="1"/>
</dbReference>
<dbReference type="InterPro" id="IPR004090">
    <property type="entry name" value="Chemotax_Me-accpt_rcpt"/>
</dbReference>
<dbReference type="PANTHER" id="PTHR32089:SF112">
    <property type="entry name" value="LYSOZYME-LIKE PROTEIN-RELATED"/>
    <property type="match status" value="1"/>
</dbReference>
<comment type="similarity">
    <text evidence="2">Belongs to the methyl-accepting chemotaxis (MCP) protein family.</text>
</comment>
<dbReference type="EMBL" id="SSOD01000005">
    <property type="protein sequence ID" value="THF62216.1"/>
    <property type="molecule type" value="Genomic_DNA"/>
</dbReference>
<protein>
    <submittedName>
        <fullName evidence="6">Methyl-accepting chemotaxis protein</fullName>
    </submittedName>
</protein>
<accession>A0A4V6RX52</accession>
<keyword evidence="7" id="KW-1185">Reference proteome</keyword>
<dbReference type="PRINTS" id="PR00260">
    <property type="entry name" value="CHEMTRNSDUCR"/>
</dbReference>
<comment type="caution">
    <text evidence="6">The sequence shown here is derived from an EMBL/GenBank/DDBJ whole genome shotgun (WGS) entry which is preliminary data.</text>
</comment>
<dbReference type="OrthoDB" id="9806477at2"/>
<evidence type="ECO:0000256" key="2">
    <source>
        <dbReference type="ARBA" id="ARBA00029447"/>
    </source>
</evidence>
<name>A0A4V6RX52_9RHOO</name>
<dbReference type="GO" id="GO:0016020">
    <property type="term" value="C:membrane"/>
    <property type="evidence" value="ECO:0007669"/>
    <property type="project" value="InterPro"/>
</dbReference>
<evidence type="ECO:0000256" key="4">
    <source>
        <dbReference type="SAM" id="Phobius"/>
    </source>
</evidence>
<dbReference type="PROSITE" id="PS50111">
    <property type="entry name" value="CHEMOTAXIS_TRANSDUC_2"/>
    <property type="match status" value="1"/>
</dbReference>
<evidence type="ECO:0000313" key="6">
    <source>
        <dbReference type="EMBL" id="THF62216.1"/>
    </source>
</evidence>
<evidence type="ECO:0000256" key="3">
    <source>
        <dbReference type="PROSITE-ProRule" id="PRU00284"/>
    </source>
</evidence>
<evidence type="ECO:0000313" key="7">
    <source>
        <dbReference type="Proteomes" id="UP000307956"/>
    </source>
</evidence>
<keyword evidence="4" id="KW-0472">Membrane</keyword>
<dbReference type="Proteomes" id="UP000307956">
    <property type="component" value="Unassembled WGS sequence"/>
</dbReference>
<dbReference type="CDD" id="cd11386">
    <property type="entry name" value="MCP_signal"/>
    <property type="match status" value="1"/>
</dbReference>
<dbReference type="InterPro" id="IPR004089">
    <property type="entry name" value="MCPsignal_dom"/>
</dbReference>
<organism evidence="6 7">
    <name type="scientific">Pseudothauera rhizosphaerae</name>
    <dbReference type="NCBI Taxonomy" id="2565932"/>
    <lineage>
        <taxon>Bacteria</taxon>
        <taxon>Pseudomonadati</taxon>
        <taxon>Pseudomonadota</taxon>
        <taxon>Betaproteobacteria</taxon>
        <taxon>Rhodocyclales</taxon>
        <taxon>Zoogloeaceae</taxon>
        <taxon>Pseudothauera</taxon>
    </lineage>
</organism>
<gene>
    <name evidence="6" type="ORF">E6O51_08680</name>
</gene>
<dbReference type="GO" id="GO:0006935">
    <property type="term" value="P:chemotaxis"/>
    <property type="evidence" value="ECO:0007669"/>
    <property type="project" value="InterPro"/>
</dbReference>